<reference evidence="6 7" key="1">
    <citation type="submission" date="2019-03" db="EMBL/GenBank/DDBJ databases">
        <title>Draft genome sequences of novel Actinobacteria.</title>
        <authorList>
            <person name="Sahin N."/>
            <person name="Ay H."/>
            <person name="Saygin H."/>
        </authorList>
    </citation>
    <scope>NUCLEOTIDE SEQUENCE [LARGE SCALE GENOMIC DNA]</scope>
    <source>
        <strain evidence="6 7">CH32</strain>
    </source>
</reference>
<keyword evidence="4" id="KW-1133">Transmembrane helix</keyword>
<evidence type="ECO:0000313" key="6">
    <source>
        <dbReference type="EMBL" id="TDD38602.1"/>
    </source>
</evidence>
<dbReference type="OrthoDB" id="5242431at2"/>
<evidence type="ECO:0000259" key="5">
    <source>
        <dbReference type="Pfam" id="PF13490"/>
    </source>
</evidence>
<evidence type="ECO:0000313" key="7">
    <source>
        <dbReference type="Proteomes" id="UP000295302"/>
    </source>
</evidence>
<protein>
    <submittedName>
        <fullName evidence="6">Zf-HC2 domain-containing protein</fullName>
    </submittedName>
</protein>
<feature type="domain" description="Putative zinc-finger" evidence="5">
    <location>
        <begin position="4"/>
        <end position="37"/>
    </location>
</feature>
<feature type="region of interest" description="Disordered" evidence="3">
    <location>
        <begin position="118"/>
        <end position="179"/>
    </location>
</feature>
<name>A0A4R4Y6I6_9ACTN</name>
<accession>A0A4R4Y6I6</accession>
<feature type="compositionally biased region" description="Low complexity" evidence="3">
    <location>
        <begin position="155"/>
        <end position="171"/>
    </location>
</feature>
<dbReference type="Proteomes" id="UP000295302">
    <property type="component" value="Unassembled WGS sequence"/>
</dbReference>
<evidence type="ECO:0000256" key="3">
    <source>
        <dbReference type="SAM" id="MobiDB-lite"/>
    </source>
</evidence>
<keyword evidence="4" id="KW-0472">Membrane</keyword>
<dbReference type="Pfam" id="PF13490">
    <property type="entry name" value="zf-HC2"/>
    <property type="match status" value="1"/>
</dbReference>
<dbReference type="InterPro" id="IPR041916">
    <property type="entry name" value="Anti_sigma_zinc_sf"/>
</dbReference>
<evidence type="ECO:0000256" key="1">
    <source>
        <dbReference type="ARBA" id="ARBA00023015"/>
    </source>
</evidence>
<evidence type="ECO:0000256" key="2">
    <source>
        <dbReference type="ARBA" id="ARBA00023163"/>
    </source>
</evidence>
<gene>
    <name evidence="6" type="ORF">E1286_36185</name>
</gene>
<dbReference type="InterPro" id="IPR027383">
    <property type="entry name" value="Znf_put"/>
</dbReference>
<sequence>MMTCEEVRIALGAHALGALDPEEAEEIDLHLATCQACGAELLDLEGVAGFLGKVSERDVELVARPPRRVLERLLSDRARRTRRGRVLLAAAASAAVLVVGGTVWTAVHTSQQAGTTAAAPAMADSARPESAADAQRYQTGNDAAESASKAVPTVPAEASRSPERSASAAPRADARPDQELRAVSGQAFQGANDARGYTATVTAFPASAGTELSVEVAGMPSGTSCNLVVVGRDGTRDTTDSWVIDPARYPDKAVYRLETTLGMRDIDRFEIVDRAGALLVEVPVRK</sequence>
<proteinExistence type="predicted"/>
<feature type="transmembrane region" description="Helical" evidence="4">
    <location>
        <begin position="86"/>
        <end position="107"/>
    </location>
</feature>
<comment type="caution">
    <text evidence="6">The sequence shown here is derived from an EMBL/GenBank/DDBJ whole genome shotgun (WGS) entry which is preliminary data.</text>
</comment>
<dbReference type="AlphaFoldDB" id="A0A4R4Y6I6"/>
<keyword evidence="7" id="KW-1185">Reference proteome</keyword>
<evidence type="ECO:0000256" key="4">
    <source>
        <dbReference type="SAM" id="Phobius"/>
    </source>
</evidence>
<keyword evidence="2" id="KW-0804">Transcription</keyword>
<dbReference type="EMBL" id="SMKQ01000176">
    <property type="protein sequence ID" value="TDD38602.1"/>
    <property type="molecule type" value="Genomic_DNA"/>
</dbReference>
<keyword evidence="1" id="KW-0805">Transcription regulation</keyword>
<dbReference type="Gene3D" id="1.10.10.1320">
    <property type="entry name" value="Anti-sigma factor, zinc-finger domain"/>
    <property type="match status" value="1"/>
</dbReference>
<organism evidence="6 7">
    <name type="scientific">Nonomuraea terrae</name>
    <dbReference type="NCBI Taxonomy" id="2530383"/>
    <lineage>
        <taxon>Bacteria</taxon>
        <taxon>Bacillati</taxon>
        <taxon>Actinomycetota</taxon>
        <taxon>Actinomycetes</taxon>
        <taxon>Streptosporangiales</taxon>
        <taxon>Streptosporangiaceae</taxon>
        <taxon>Nonomuraea</taxon>
    </lineage>
</organism>
<dbReference type="RefSeq" id="WP_132619913.1">
    <property type="nucleotide sequence ID" value="NZ_SMKQ01000176.1"/>
</dbReference>
<keyword evidence="4" id="KW-0812">Transmembrane</keyword>